<dbReference type="SUPFAM" id="SSF51306">
    <property type="entry name" value="LexA/Signal peptidase"/>
    <property type="match status" value="1"/>
</dbReference>
<gene>
    <name evidence="2" type="ORF">pCpb2-CP1_67</name>
</gene>
<protein>
    <submittedName>
        <fullName evidence="2">Signal peptidase</fullName>
    </submittedName>
</protein>
<proteinExistence type="predicted"/>
<feature type="domain" description="Peptidase S26" evidence="1">
    <location>
        <begin position="1"/>
        <end position="35"/>
    </location>
</feature>
<dbReference type="Pfam" id="PF10502">
    <property type="entry name" value="Peptidase_S26"/>
    <property type="match status" value="1"/>
</dbReference>
<reference evidence="2" key="1">
    <citation type="journal article" date="2012" name="PLoS ONE">
        <title>Sequence of Two Plasmids from Clostridium perfringens Chicken Necrotic Enteritis Isolates and Comparison with C. perfringens Conjugative Plasmids.</title>
        <authorList>
            <person name="Parreira V.R."/>
            <person name="Costa M."/>
            <person name="Eikmeyer F."/>
            <person name="Blom J."/>
            <person name="Prescott J.F."/>
        </authorList>
    </citation>
    <scope>NUCLEOTIDE SEQUENCE</scope>
    <source>
        <strain evidence="2">CP1</strain>
        <plasmid evidence="2">pCpb2-CP1</plasmid>
    </source>
</reference>
<dbReference type="CDD" id="cd06530">
    <property type="entry name" value="S26_SPase_I"/>
    <property type="match status" value="1"/>
</dbReference>
<dbReference type="InterPro" id="IPR036286">
    <property type="entry name" value="LexA/Signal_pep-like_sf"/>
</dbReference>
<geneLocation type="plasmid" evidence="2">
    <name>pCpb2-CP1</name>
</geneLocation>
<organism evidence="2">
    <name type="scientific">Clostridium perfringens</name>
    <dbReference type="NCBI Taxonomy" id="1502"/>
    <lineage>
        <taxon>Bacteria</taxon>
        <taxon>Bacillati</taxon>
        <taxon>Bacillota</taxon>
        <taxon>Clostridia</taxon>
        <taxon>Eubacteriales</taxon>
        <taxon>Clostridiaceae</taxon>
        <taxon>Clostridium</taxon>
    </lineage>
</organism>
<dbReference type="RefSeq" id="WP_015141730.1">
    <property type="nucleotide sequence ID" value="NC_019687.1"/>
</dbReference>
<dbReference type="InterPro" id="IPR019533">
    <property type="entry name" value="Peptidase_S26"/>
</dbReference>
<keyword evidence="2" id="KW-0614">Plasmid</keyword>
<evidence type="ECO:0000259" key="1">
    <source>
        <dbReference type="Pfam" id="PF10502"/>
    </source>
</evidence>
<name>K9MEC0_CLOPF</name>
<accession>K9MEC0</accession>
<dbReference type="GO" id="GO:0004252">
    <property type="term" value="F:serine-type endopeptidase activity"/>
    <property type="evidence" value="ECO:0007669"/>
    <property type="project" value="InterPro"/>
</dbReference>
<dbReference type="AlphaFoldDB" id="K9MEC0"/>
<evidence type="ECO:0000313" key="2">
    <source>
        <dbReference type="EMBL" id="AFV15155.1"/>
    </source>
</evidence>
<sequence length="60" mass="6943">MSPTLKVGNQLFVTKVYNTSNIKKGDILVFNSQEKIRLIFFINLIFSAEYKTPINITYNN</sequence>
<dbReference type="GO" id="GO:0006465">
    <property type="term" value="P:signal peptide processing"/>
    <property type="evidence" value="ECO:0007669"/>
    <property type="project" value="InterPro"/>
</dbReference>
<dbReference type="EMBL" id="JQ655732">
    <property type="protein sequence ID" value="AFV15155.1"/>
    <property type="molecule type" value="Genomic_DNA"/>
</dbReference>